<evidence type="ECO:0000313" key="2">
    <source>
        <dbReference type="Proteomes" id="UP001064048"/>
    </source>
</evidence>
<dbReference type="EMBL" id="CM046107">
    <property type="protein sequence ID" value="KAI8431834.1"/>
    <property type="molecule type" value="Genomic_DNA"/>
</dbReference>
<name>A0ACC0K628_CHOFU</name>
<proteinExistence type="predicted"/>
<gene>
    <name evidence="1" type="ORF">MSG28_004408</name>
</gene>
<keyword evidence="2" id="KW-1185">Reference proteome</keyword>
<sequence>MHTNVAKTVVSEIEPPFPCRDVAIKRSTDVNDFYEMLSEIGRGKFGTVYLCREKSTGLELAAKLVSVSRRDERRNVEREVDHHFERSPAPPGAKAI</sequence>
<comment type="caution">
    <text evidence="1">The sequence shown here is derived from an EMBL/GenBank/DDBJ whole genome shotgun (WGS) entry which is preliminary data.</text>
</comment>
<dbReference type="Proteomes" id="UP001064048">
    <property type="component" value="Chromosome 7"/>
</dbReference>
<reference evidence="1 2" key="1">
    <citation type="journal article" date="2022" name="Genome Biol. Evol.">
        <title>The Spruce Budworm Genome: Reconstructing the Evolutionary History of Antifreeze Proteins.</title>
        <authorList>
            <person name="Beliveau C."/>
            <person name="Gagne P."/>
            <person name="Picq S."/>
            <person name="Vernygora O."/>
            <person name="Keeling C.I."/>
            <person name="Pinkney K."/>
            <person name="Doucet D."/>
            <person name="Wen F."/>
            <person name="Johnston J.S."/>
            <person name="Maaroufi H."/>
            <person name="Boyle B."/>
            <person name="Laroche J."/>
            <person name="Dewar K."/>
            <person name="Juretic N."/>
            <person name="Blackburn G."/>
            <person name="Nisole A."/>
            <person name="Brunet B."/>
            <person name="Brandao M."/>
            <person name="Lumley L."/>
            <person name="Duan J."/>
            <person name="Quan G."/>
            <person name="Lucarotti C.J."/>
            <person name="Roe A.D."/>
            <person name="Sperling F.A.H."/>
            <person name="Levesque R.C."/>
            <person name="Cusson M."/>
        </authorList>
    </citation>
    <scope>NUCLEOTIDE SEQUENCE [LARGE SCALE GENOMIC DNA]</scope>
    <source>
        <strain evidence="1">Glfc:IPQL:Cfum</strain>
    </source>
</reference>
<accession>A0ACC0K628</accession>
<evidence type="ECO:0000313" key="1">
    <source>
        <dbReference type="EMBL" id="KAI8431834.1"/>
    </source>
</evidence>
<organism evidence="1 2">
    <name type="scientific">Choristoneura fumiferana</name>
    <name type="common">Spruce budworm moth</name>
    <name type="synonym">Archips fumiferana</name>
    <dbReference type="NCBI Taxonomy" id="7141"/>
    <lineage>
        <taxon>Eukaryota</taxon>
        <taxon>Metazoa</taxon>
        <taxon>Ecdysozoa</taxon>
        <taxon>Arthropoda</taxon>
        <taxon>Hexapoda</taxon>
        <taxon>Insecta</taxon>
        <taxon>Pterygota</taxon>
        <taxon>Neoptera</taxon>
        <taxon>Endopterygota</taxon>
        <taxon>Lepidoptera</taxon>
        <taxon>Glossata</taxon>
        <taxon>Ditrysia</taxon>
        <taxon>Tortricoidea</taxon>
        <taxon>Tortricidae</taxon>
        <taxon>Tortricinae</taxon>
        <taxon>Choristoneura</taxon>
    </lineage>
</organism>
<protein>
    <submittedName>
        <fullName evidence="1">Uncharacterized protein</fullName>
    </submittedName>
</protein>